<evidence type="ECO:0000313" key="2">
    <source>
        <dbReference type="EMBL" id="KAK3854036.1"/>
    </source>
</evidence>
<organism evidence="2 4">
    <name type="scientific">Petrolisthes cinctipes</name>
    <name type="common">Flat porcelain crab</name>
    <dbReference type="NCBI Taxonomy" id="88211"/>
    <lineage>
        <taxon>Eukaryota</taxon>
        <taxon>Metazoa</taxon>
        <taxon>Ecdysozoa</taxon>
        <taxon>Arthropoda</taxon>
        <taxon>Crustacea</taxon>
        <taxon>Multicrustacea</taxon>
        <taxon>Malacostraca</taxon>
        <taxon>Eumalacostraca</taxon>
        <taxon>Eucarida</taxon>
        <taxon>Decapoda</taxon>
        <taxon>Pleocyemata</taxon>
        <taxon>Anomura</taxon>
        <taxon>Galatheoidea</taxon>
        <taxon>Porcellanidae</taxon>
        <taxon>Petrolisthes</taxon>
    </lineage>
</organism>
<gene>
    <name evidence="3" type="ORF">Pcinc_017848</name>
    <name evidence="2" type="ORF">Pcinc_039451</name>
</gene>
<feature type="compositionally biased region" description="Polar residues" evidence="1">
    <location>
        <begin position="25"/>
        <end position="34"/>
    </location>
</feature>
<dbReference type="AlphaFoldDB" id="A0AAE1ELV6"/>
<name>A0AAE1ELV6_PETCI</name>
<feature type="compositionally biased region" description="Low complexity" evidence="1">
    <location>
        <begin position="1"/>
        <end position="10"/>
    </location>
</feature>
<dbReference type="Proteomes" id="UP001286313">
    <property type="component" value="Unassembled WGS sequence"/>
</dbReference>
<comment type="caution">
    <text evidence="2">The sequence shown here is derived from an EMBL/GenBank/DDBJ whole genome shotgun (WGS) entry which is preliminary data.</text>
</comment>
<evidence type="ECO:0000313" key="4">
    <source>
        <dbReference type="Proteomes" id="UP001286313"/>
    </source>
</evidence>
<reference evidence="2" key="1">
    <citation type="submission" date="2023-10" db="EMBL/GenBank/DDBJ databases">
        <title>Genome assemblies of two species of porcelain crab, Petrolisthes cinctipes and Petrolisthes manimaculis (Anomura: Porcellanidae).</title>
        <authorList>
            <person name="Angst P."/>
        </authorList>
    </citation>
    <scope>NUCLEOTIDE SEQUENCE</scope>
    <source>
        <strain evidence="2">PB745_01</strain>
        <tissue evidence="2">Gill</tissue>
    </source>
</reference>
<evidence type="ECO:0000313" key="3">
    <source>
        <dbReference type="EMBL" id="KAK3877439.1"/>
    </source>
</evidence>
<accession>A0AAE1ELV6</accession>
<evidence type="ECO:0000256" key="1">
    <source>
        <dbReference type="SAM" id="MobiDB-lite"/>
    </source>
</evidence>
<feature type="region of interest" description="Disordered" evidence="1">
    <location>
        <begin position="1"/>
        <end position="41"/>
    </location>
</feature>
<proteinExistence type="predicted"/>
<sequence>MGRKVVSAVAGGAGRGGARRRLSTRQRLTTNHSWHSPGLCGRQPTMVGRHTRHAHHHHCQPLTVLAAALDYLGLLPLAGNQWGGKYYLTSPSASRSRG</sequence>
<dbReference type="EMBL" id="JAWQEG010006730">
    <property type="protein sequence ID" value="KAK3854036.1"/>
    <property type="molecule type" value="Genomic_DNA"/>
</dbReference>
<dbReference type="EMBL" id="JAWQEG010001677">
    <property type="protein sequence ID" value="KAK3877439.1"/>
    <property type="molecule type" value="Genomic_DNA"/>
</dbReference>
<protein>
    <submittedName>
        <fullName evidence="2">Uncharacterized protein</fullName>
    </submittedName>
</protein>
<keyword evidence="4" id="KW-1185">Reference proteome</keyword>